<evidence type="ECO:0000313" key="10">
    <source>
        <dbReference type="Proteomes" id="UP000074119"/>
    </source>
</evidence>
<organism evidence="9 10">
    <name type="scientific">Zhongshania aliphaticivorans</name>
    <dbReference type="NCBI Taxonomy" id="1470434"/>
    <lineage>
        <taxon>Bacteria</taxon>
        <taxon>Pseudomonadati</taxon>
        <taxon>Pseudomonadota</taxon>
        <taxon>Gammaproteobacteria</taxon>
        <taxon>Cellvibrionales</taxon>
        <taxon>Spongiibacteraceae</taxon>
        <taxon>Zhongshania</taxon>
    </lineage>
</organism>
<dbReference type="Proteomes" id="UP000074119">
    <property type="component" value="Chromosome"/>
</dbReference>
<dbReference type="Gene3D" id="3.30.70.560">
    <property type="entry name" value="7,8-Dihydro-6-hydroxymethylpterin-pyrophosphokinase HPPK"/>
    <property type="match status" value="1"/>
</dbReference>
<dbReference type="PANTHER" id="PTHR43071">
    <property type="entry name" value="2-AMINO-4-HYDROXY-6-HYDROXYMETHYLDIHYDROPTERIDINE PYROPHOSPHOKINASE"/>
    <property type="match status" value="1"/>
</dbReference>
<dbReference type="InterPro" id="IPR035907">
    <property type="entry name" value="Hppk_sf"/>
</dbReference>
<keyword evidence="5 9" id="KW-0418">Kinase</keyword>
<evidence type="ECO:0000256" key="1">
    <source>
        <dbReference type="ARBA" id="ARBA00005051"/>
    </source>
</evidence>
<dbReference type="EC" id="2.7.6.3" evidence="2"/>
<dbReference type="GO" id="GO:0005524">
    <property type="term" value="F:ATP binding"/>
    <property type="evidence" value="ECO:0007669"/>
    <property type="project" value="UniProtKB-KW"/>
</dbReference>
<keyword evidence="4" id="KW-0547">Nucleotide-binding</keyword>
<protein>
    <recommendedName>
        <fullName evidence="2">2-amino-4-hydroxy-6-hydroxymethyldihydropteridine diphosphokinase</fullName>
        <ecNumber evidence="2">2.7.6.3</ecNumber>
    </recommendedName>
</protein>
<dbReference type="GO" id="GO:0003848">
    <property type="term" value="F:2-amino-4-hydroxy-6-hydroxymethyldihydropteridine diphosphokinase activity"/>
    <property type="evidence" value="ECO:0007669"/>
    <property type="project" value="UniProtKB-EC"/>
</dbReference>
<evidence type="ECO:0000256" key="6">
    <source>
        <dbReference type="ARBA" id="ARBA00022840"/>
    </source>
</evidence>
<dbReference type="Pfam" id="PF01288">
    <property type="entry name" value="HPPK"/>
    <property type="match status" value="1"/>
</dbReference>
<keyword evidence="7" id="KW-0289">Folate biosynthesis</keyword>
<evidence type="ECO:0000256" key="4">
    <source>
        <dbReference type="ARBA" id="ARBA00022741"/>
    </source>
</evidence>
<evidence type="ECO:0000256" key="5">
    <source>
        <dbReference type="ARBA" id="ARBA00022777"/>
    </source>
</evidence>
<dbReference type="CDD" id="cd00483">
    <property type="entry name" value="HPPK"/>
    <property type="match status" value="1"/>
</dbReference>
<comment type="pathway">
    <text evidence="1">Cofactor biosynthesis; tetrahydrofolate biosynthesis; 2-amino-4-hydroxy-6-hydroxymethyl-7,8-dihydropteridine diphosphate from 7,8-dihydroneopterin triphosphate: step 4/4.</text>
</comment>
<dbReference type="UniPathway" id="UPA00077">
    <property type="reaction ID" value="UER00155"/>
</dbReference>
<sequence length="163" mass="18377">MAEVFLGLGSNIQRYRHMVKALDALAELFAPLRLSPVYESESVGFRGSLFLNMVVSFDTDMALAPLIDLLREIEVRLGRVPGAPKFSPRTLDIDILSYDNLCGNFAGIELPRDEVTYNAFVLRPLSELAPDHCHPVSGKTYRELWAGYVSEQKLWPVEFCWPS</sequence>
<dbReference type="GO" id="GO:0046656">
    <property type="term" value="P:folic acid biosynthetic process"/>
    <property type="evidence" value="ECO:0007669"/>
    <property type="project" value="UniProtKB-KW"/>
</dbReference>
<evidence type="ECO:0000259" key="8">
    <source>
        <dbReference type="Pfam" id="PF01288"/>
    </source>
</evidence>
<keyword evidence="3" id="KW-0808">Transferase</keyword>
<evidence type="ECO:0000256" key="2">
    <source>
        <dbReference type="ARBA" id="ARBA00013253"/>
    </source>
</evidence>
<dbReference type="InterPro" id="IPR000550">
    <property type="entry name" value="Hppk"/>
</dbReference>
<dbReference type="NCBIfam" id="TIGR01498">
    <property type="entry name" value="folK"/>
    <property type="match status" value="1"/>
</dbReference>
<feature type="domain" description="7,8-dihydro-6-hydroxymethylpterin-pyrophosphokinase" evidence="8">
    <location>
        <begin position="5"/>
        <end position="130"/>
    </location>
</feature>
<dbReference type="GO" id="GO:0046654">
    <property type="term" value="P:tetrahydrofolate biosynthetic process"/>
    <property type="evidence" value="ECO:0007669"/>
    <property type="project" value="UniProtKB-UniPathway"/>
</dbReference>
<keyword evidence="6" id="KW-0067">ATP-binding</keyword>
<accession>A0A127M7W0</accession>
<evidence type="ECO:0000313" key="9">
    <source>
        <dbReference type="EMBL" id="AMO69300.1"/>
    </source>
</evidence>
<dbReference type="GO" id="GO:0016301">
    <property type="term" value="F:kinase activity"/>
    <property type="evidence" value="ECO:0007669"/>
    <property type="project" value="UniProtKB-KW"/>
</dbReference>
<proteinExistence type="predicted"/>
<evidence type="ECO:0000256" key="3">
    <source>
        <dbReference type="ARBA" id="ARBA00022679"/>
    </source>
</evidence>
<dbReference type="EMBL" id="CP014544">
    <property type="protein sequence ID" value="AMO69300.1"/>
    <property type="molecule type" value="Genomic_DNA"/>
</dbReference>
<gene>
    <name evidence="9" type="ORF">AZF00_13730</name>
</gene>
<dbReference type="STRING" id="1470434.AZF00_13730"/>
<evidence type="ECO:0000256" key="7">
    <source>
        <dbReference type="ARBA" id="ARBA00022909"/>
    </source>
</evidence>
<dbReference type="PANTHER" id="PTHR43071:SF2">
    <property type="entry name" value="2-AMINO-4-HYDROXY-6-HYDROXYMETHYLDIHYDROPTERIDINE PYROPHOSPHOKINASE"/>
    <property type="match status" value="1"/>
</dbReference>
<dbReference type="AlphaFoldDB" id="A0A127M7W0"/>
<name>A0A127M7W0_9GAMM</name>
<reference evidence="9 10" key="1">
    <citation type="submission" date="2015-12" db="EMBL/GenBank/DDBJ databases">
        <authorList>
            <person name="Shamseldin A."/>
            <person name="Moawad H."/>
            <person name="Abd El-Rahim W.M."/>
            <person name="Sadowsky M.J."/>
        </authorList>
    </citation>
    <scope>NUCLEOTIDE SEQUENCE [LARGE SCALE GENOMIC DNA]</scope>
    <source>
        <strain evidence="9 10">SM2</strain>
    </source>
</reference>
<dbReference type="KEGG" id="zal:AZF00_13730"/>
<dbReference type="SUPFAM" id="SSF55083">
    <property type="entry name" value="6-hydroxymethyl-7,8-dihydropterin pyrophosphokinase, HPPK"/>
    <property type="match status" value="1"/>
</dbReference>
<dbReference type="RefSeq" id="WP_062384054.1">
    <property type="nucleotide sequence ID" value="NZ_CP014544.1"/>
</dbReference>